<sequence length="17" mass="1896">LVNTLYLTFVSQNPLSS</sequence>
<reference evidence="1" key="1">
    <citation type="journal article" date="2023" name="G3 (Bethesda)">
        <title>A reference genome for the long-term kleptoplast-retaining sea slug Elysia crispata morphotype clarki.</title>
        <authorList>
            <person name="Eastman K.E."/>
            <person name="Pendleton A.L."/>
            <person name="Shaikh M.A."/>
            <person name="Suttiyut T."/>
            <person name="Ogas R."/>
            <person name="Tomko P."/>
            <person name="Gavelis G."/>
            <person name="Widhalm J.R."/>
            <person name="Wisecaver J.H."/>
        </authorList>
    </citation>
    <scope>NUCLEOTIDE SEQUENCE</scope>
    <source>
        <strain evidence="1">ECLA1</strain>
    </source>
</reference>
<dbReference type="Proteomes" id="UP001283361">
    <property type="component" value="Unassembled WGS sequence"/>
</dbReference>
<protein>
    <submittedName>
        <fullName evidence="1">Uncharacterized protein</fullName>
    </submittedName>
</protein>
<dbReference type="EMBL" id="JAWDGP010000547">
    <property type="protein sequence ID" value="KAK3799645.1"/>
    <property type="molecule type" value="Genomic_DNA"/>
</dbReference>
<dbReference type="AlphaFoldDB" id="A0AAE1B5L0"/>
<organism evidence="1 2">
    <name type="scientific">Elysia crispata</name>
    <name type="common">lettuce slug</name>
    <dbReference type="NCBI Taxonomy" id="231223"/>
    <lineage>
        <taxon>Eukaryota</taxon>
        <taxon>Metazoa</taxon>
        <taxon>Spiralia</taxon>
        <taxon>Lophotrochozoa</taxon>
        <taxon>Mollusca</taxon>
        <taxon>Gastropoda</taxon>
        <taxon>Heterobranchia</taxon>
        <taxon>Euthyneura</taxon>
        <taxon>Panpulmonata</taxon>
        <taxon>Sacoglossa</taxon>
        <taxon>Placobranchoidea</taxon>
        <taxon>Plakobranchidae</taxon>
        <taxon>Elysia</taxon>
    </lineage>
</organism>
<name>A0AAE1B5L0_9GAST</name>
<comment type="caution">
    <text evidence="1">The sequence shown here is derived from an EMBL/GenBank/DDBJ whole genome shotgun (WGS) entry which is preliminary data.</text>
</comment>
<evidence type="ECO:0000313" key="1">
    <source>
        <dbReference type="EMBL" id="KAK3799645.1"/>
    </source>
</evidence>
<accession>A0AAE1B5L0</accession>
<gene>
    <name evidence="1" type="ORF">RRG08_059688</name>
</gene>
<keyword evidence="2" id="KW-1185">Reference proteome</keyword>
<proteinExistence type="predicted"/>
<feature type="non-terminal residue" evidence="1">
    <location>
        <position position="17"/>
    </location>
</feature>
<evidence type="ECO:0000313" key="2">
    <source>
        <dbReference type="Proteomes" id="UP001283361"/>
    </source>
</evidence>